<dbReference type="Proteomes" id="UP000005801">
    <property type="component" value="Unassembled WGS sequence"/>
</dbReference>
<dbReference type="Gene3D" id="1.10.600.10">
    <property type="entry name" value="Farnesyl Diphosphate Synthase"/>
    <property type="match status" value="1"/>
</dbReference>
<dbReference type="CDD" id="cd00685">
    <property type="entry name" value="Trans_IPPS_HT"/>
    <property type="match status" value="1"/>
</dbReference>
<organism evidence="7 8">
    <name type="scientific">Plesiocystis pacifica SIR-1</name>
    <dbReference type="NCBI Taxonomy" id="391625"/>
    <lineage>
        <taxon>Bacteria</taxon>
        <taxon>Pseudomonadati</taxon>
        <taxon>Myxococcota</taxon>
        <taxon>Polyangia</taxon>
        <taxon>Nannocystales</taxon>
        <taxon>Nannocystaceae</taxon>
        <taxon>Plesiocystis</taxon>
    </lineage>
</organism>
<evidence type="ECO:0000256" key="1">
    <source>
        <dbReference type="ARBA" id="ARBA00001946"/>
    </source>
</evidence>
<protein>
    <submittedName>
        <fullName evidence="7">Polyprenyl synthetase</fullName>
    </submittedName>
</protein>
<reference evidence="7 8" key="1">
    <citation type="submission" date="2007-06" db="EMBL/GenBank/DDBJ databases">
        <authorList>
            <person name="Shimkets L."/>
            <person name="Ferriera S."/>
            <person name="Johnson J."/>
            <person name="Kravitz S."/>
            <person name="Beeson K."/>
            <person name="Sutton G."/>
            <person name="Rogers Y.-H."/>
            <person name="Friedman R."/>
            <person name="Frazier M."/>
            <person name="Venter J.C."/>
        </authorList>
    </citation>
    <scope>NUCLEOTIDE SEQUENCE [LARGE SCALE GENOMIC DNA]</scope>
    <source>
        <strain evidence="7 8">SIR-1</strain>
    </source>
</reference>
<keyword evidence="3 6" id="KW-0808">Transferase</keyword>
<dbReference type="InterPro" id="IPR008949">
    <property type="entry name" value="Isoprenoid_synthase_dom_sf"/>
</dbReference>
<dbReference type="PROSITE" id="PS00723">
    <property type="entry name" value="POLYPRENYL_SYNTHASE_1"/>
    <property type="match status" value="1"/>
</dbReference>
<dbReference type="GO" id="GO:0046872">
    <property type="term" value="F:metal ion binding"/>
    <property type="evidence" value="ECO:0007669"/>
    <property type="project" value="UniProtKB-KW"/>
</dbReference>
<dbReference type="InterPro" id="IPR000092">
    <property type="entry name" value="Polyprenyl_synt"/>
</dbReference>
<name>A6GI67_9BACT</name>
<dbReference type="InterPro" id="IPR033749">
    <property type="entry name" value="Polyprenyl_synt_CS"/>
</dbReference>
<evidence type="ECO:0000256" key="6">
    <source>
        <dbReference type="RuleBase" id="RU004466"/>
    </source>
</evidence>
<sequence length="394" mass="42846">MPAYLEGSRARVVAVLEELIAEQRRRSPGIEDRTEGRLEGDPYGPVLYDLMLDYPLREAKGLRPALCIATCRALGGNLEAALPTASVLELYHNAFLVHDDVEDRSHVRRGGPTLHAAHGQAIAVNVGDGMLALTLRPLLANIERVGLGPALRILEAMAEMSERTVEGQAMELDWIRRNTWELSDDDYIEMVVRKTGWYSFIIPTRCGALCARSDPKVCEQLERFARDLSVAFQIQDDVLNLVGGADEIGKDARGDLWEGKRTLVLLHALRTAAPADRDRAVAILAKSVPEVSLAGVPSLLARLEDQGQLAPAGRAELERALGLAELRSAAEVDALMELIEAQGSIDHARRRAREHLEAARASLEAATRPCSTPATGTSCGAWSISCWSAAGDRV</sequence>
<proteinExistence type="inferred from homology"/>
<evidence type="ECO:0000256" key="3">
    <source>
        <dbReference type="ARBA" id="ARBA00022679"/>
    </source>
</evidence>
<keyword evidence="8" id="KW-1185">Reference proteome</keyword>
<evidence type="ECO:0000256" key="5">
    <source>
        <dbReference type="ARBA" id="ARBA00022842"/>
    </source>
</evidence>
<dbReference type="SFLD" id="SFLDS00005">
    <property type="entry name" value="Isoprenoid_Synthase_Type_I"/>
    <property type="match status" value="1"/>
</dbReference>
<dbReference type="EMBL" id="ABCS01000130">
    <property type="protein sequence ID" value="EDM74454.1"/>
    <property type="molecule type" value="Genomic_DNA"/>
</dbReference>
<dbReference type="PANTHER" id="PTHR12001:SF85">
    <property type="entry name" value="SHORT CHAIN ISOPRENYL DIPHOSPHATE SYNTHASE"/>
    <property type="match status" value="1"/>
</dbReference>
<evidence type="ECO:0000313" key="8">
    <source>
        <dbReference type="Proteomes" id="UP000005801"/>
    </source>
</evidence>
<gene>
    <name evidence="7" type="ORF">PPSIR1_10480</name>
</gene>
<dbReference type="GO" id="GO:0004659">
    <property type="term" value="F:prenyltransferase activity"/>
    <property type="evidence" value="ECO:0007669"/>
    <property type="project" value="InterPro"/>
</dbReference>
<dbReference type="PANTHER" id="PTHR12001">
    <property type="entry name" value="GERANYLGERANYL PYROPHOSPHATE SYNTHASE"/>
    <property type="match status" value="1"/>
</dbReference>
<comment type="similarity">
    <text evidence="2 6">Belongs to the FPP/GGPP synthase family.</text>
</comment>
<evidence type="ECO:0000256" key="2">
    <source>
        <dbReference type="ARBA" id="ARBA00006706"/>
    </source>
</evidence>
<keyword evidence="4" id="KW-0479">Metal-binding</keyword>
<dbReference type="STRING" id="391625.PPSIR1_10480"/>
<comment type="caution">
    <text evidence="7">The sequence shown here is derived from an EMBL/GenBank/DDBJ whole genome shotgun (WGS) entry which is preliminary data.</text>
</comment>
<dbReference type="GO" id="GO:0008299">
    <property type="term" value="P:isoprenoid biosynthetic process"/>
    <property type="evidence" value="ECO:0007669"/>
    <property type="project" value="InterPro"/>
</dbReference>
<keyword evidence="5" id="KW-0460">Magnesium</keyword>
<accession>A6GI67</accession>
<comment type="cofactor">
    <cofactor evidence="1">
        <name>Mg(2+)</name>
        <dbReference type="ChEBI" id="CHEBI:18420"/>
    </cofactor>
</comment>
<evidence type="ECO:0000256" key="4">
    <source>
        <dbReference type="ARBA" id="ARBA00022723"/>
    </source>
</evidence>
<dbReference type="Pfam" id="PF00348">
    <property type="entry name" value="polyprenyl_synt"/>
    <property type="match status" value="1"/>
</dbReference>
<evidence type="ECO:0000313" key="7">
    <source>
        <dbReference type="EMBL" id="EDM74454.1"/>
    </source>
</evidence>
<dbReference type="AlphaFoldDB" id="A6GI67"/>
<dbReference type="eggNOG" id="COG0142">
    <property type="taxonomic scope" value="Bacteria"/>
</dbReference>
<dbReference type="SUPFAM" id="SSF48576">
    <property type="entry name" value="Terpenoid synthases"/>
    <property type="match status" value="1"/>
</dbReference>
<dbReference type="SFLD" id="SFLDG01017">
    <property type="entry name" value="Polyprenyl_Transferase_Like"/>
    <property type="match status" value="1"/>
</dbReference>